<accession>A0A8S1VTI0</accession>
<dbReference type="OrthoDB" id="307473at2759"/>
<dbReference type="EMBL" id="CAJJDP010000075">
    <property type="protein sequence ID" value="CAD8181014.1"/>
    <property type="molecule type" value="Genomic_DNA"/>
</dbReference>
<reference evidence="2" key="1">
    <citation type="submission" date="2021-01" db="EMBL/GenBank/DDBJ databases">
        <authorList>
            <consortium name="Genoscope - CEA"/>
            <person name="William W."/>
        </authorList>
    </citation>
    <scope>NUCLEOTIDE SEQUENCE</scope>
</reference>
<proteinExistence type="predicted"/>
<dbReference type="OMA" id="MSFIKQH"/>
<name>A0A8S1VTI0_PAROT</name>
<feature type="region of interest" description="Disordered" evidence="1">
    <location>
        <begin position="198"/>
        <end position="254"/>
    </location>
</feature>
<evidence type="ECO:0000256" key="1">
    <source>
        <dbReference type="SAM" id="MobiDB-lite"/>
    </source>
</evidence>
<feature type="compositionally biased region" description="Basic and acidic residues" evidence="1">
    <location>
        <begin position="198"/>
        <end position="213"/>
    </location>
</feature>
<gene>
    <name evidence="2" type="ORF">POCTA_138.1.T0760091</name>
</gene>
<protein>
    <submittedName>
        <fullName evidence="2">Uncharacterized protein</fullName>
    </submittedName>
</protein>
<dbReference type="Proteomes" id="UP000683925">
    <property type="component" value="Unassembled WGS sequence"/>
</dbReference>
<sequence length="306" mass="37259">MFERKELKARVKKKVEQISEGQEIIFSIKRKFGDQCYDNIYLLNDEEMMRFINSRKQQKLNFDDVINQTKNLSLDDETQKIVVLEKLQSDDTPQYNEETQQQSILKDRREQFVDKFRRDIRDKILQDKRNKFIIELEQDKGSLKCCDQQKNEQLEQDYYVMKQVSKNQMNQEKKKNAHMNIDAKQIEKYFDNYYVDSEHNSSIDSEDSQRTDQDAYEYPENESSDDEDVEVEEDYYDNNSEDSQRYKKYRRKDIQEKDDQIEIDEQQQAQGIEINQVQAFMSFIKQHEQIKQEKQCWKTFDYEHDF</sequence>
<comment type="caution">
    <text evidence="2">The sequence shown here is derived from an EMBL/GenBank/DDBJ whole genome shotgun (WGS) entry which is preliminary data.</text>
</comment>
<feature type="compositionally biased region" description="Acidic residues" evidence="1">
    <location>
        <begin position="214"/>
        <end position="240"/>
    </location>
</feature>
<keyword evidence="3" id="KW-1185">Reference proteome</keyword>
<dbReference type="AlphaFoldDB" id="A0A8S1VTI0"/>
<evidence type="ECO:0000313" key="2">
    <source>
        <dbReference type="EMBL" id="CAD8181014.1"/>
    </source>
</evidence>
<organism evidence="2 3">
    <name type="scientific">Paramecium octaurelia</name>
    <dbReference type="NCBI Taxonomy" id="43137"/>
    <lineage>
        <taxon>Eukaryota</taxon>
        <taxon>Sar</taxon>
        <taxon>Alveolata</taxon>
        <taxon>Ciliophora</taxon>
        <taxon>Intramacronucleata</taxon>
        <taxon>Oligohymenophorea</taxon>
        <taxon>Peniculida</taxon>
        <taxon>Parameciidae</taxon>
        <taxon>Paramecium</taxon>
    </lineage>
</organism>
<evidence type="ECO:0000313" key="3">
    <source>
        <dbReference type="Proteomes" id="UP000683925"/>
    </source>
</evidence>